<evidence type="ECO:0000256" key="5">
    <source>
        <dbReference type="ARBA" id="ARBA00022723"/>
    </source>
</evidence>
<keyword evidence="2 14" id="KW-0813">Transport</keyword>
<keyword evidence="16" id="KW-1185">Reference proteome</keyword>
<keyword evidence="4 14" id="KW-0812">Transmembrane</keyword>
<comment type="catalytic activity">
    <reaction evidence="12">
        <text>fluoride(in) = fluoride(out)</text>
        <dbReference type="Rhea" id="RHEA:76159"/>
        <dbReference type="ChEBI" id="CHEBI:17051"/>
    </reaction>
    <physiologicalReaction direction="left-to-right" evidence="12">
        <dbReference type="Rhea" id="RHEA:76160"/>
    </physiologicalReaction>
</comment>
<dbReference type="Proteomes" id="UP000031967">
    <property type="component" value="Unassembled WGS sequence"/>
</dbReference>
<evidence type="ECO:0000313" key="15">
    <source>
        <dbReference type="EMBL" id="KIL41175.1"/>
    </source>
</evidence>
<dbReference type="HAMAP" id="MF_00454">
    <property type="entry name" value="FluC"/>
    <property type="match status" value="1"/>
</dbReference>
<comment type="similarity">
    <text evidence="11 14">Belongs to the fluoride channel Fluc/FEX (TC 1.A.43) family.</text>
</comment>
<feature type="binding site" evidence="14">
    <location>
        <position position="73"/>
    </location>
    <ligand>
        <name>Na(+)</name>
        <dbReference type="ChEBI" id="CHEBI:29101"/>
        <note>structural</note>
    </ligand>
</feature>
<keyword evidence="9 14" id="KW-0472">Membrane</keyword>
<keyword evidence="5 14" id="KW-0479">Metal-binding</keyword>
<gene>
    <name evidence="14" type="primary">fluC</name>
    <name evidence="14" type="synonym">crcB</name>
    <name evidence="15" type="ORF">SD70_09120</name>
</gene>
<keyword evidence="6 14" id="KW-1133">Transmembrane helix</keyword>
<feature type="transmembrane region" description="Helical" evidence="14">
    <location>
        <begin position="93"/>
        <end position="118"/>
    </location>
</feature>
<accession>A0ABR5AJE5</accession>
<dbReference type="InterPro" id="IPR003691">
    <property type="entry name" value="FluC"/>
</dbReference>
<dbReference type="EMBL" id="JXAK01000012">
    <property type="protein sequence ID" value="KIL41175.1"/>
    <property type="molecule type" value="Genomic_DNA"/>
</dbReference>
<evidence type="ECO:0000256" key="11">
    <source>
        <dbReference type="ARBA" id="ARBA00035120"/>
    </source>
</evidence>
<keyword evidence="10 14" id="KW-0407">Ion channel</keyword>
<dbReference type="PANTHER" id="PTHR28259:SF16">
    <property type="entry name" value="FLUORIDE-SPECIFIC ION CHANNEL FLUC 2"/>
    <property type="match status" value="1"/>
</dbReference>
<keyword evidence="7 14" id="KW-0915">Sodium</keyword>
<keyword evidence="8 14" id="KW-0406">Ion transport</keyword>
<dbReference type="PANTHER" id="PTHR28259">
    <property type="entry name" value="FLUORIDE EXPORT PROTEIN 1-RELATED"/>
    <property type="match status" value="1"/>
</dbReference>
<feature type="binding site" evidence="14">
    <location>
        <position position="76"/>
    </location>
    <ligand>
        <name>Na(+)</name>
        <dbReference type="ChEBI" id="CHEBI:29101"/>
        <note>structural</note>
    </ligand>
</feature>
<evidence type="ECO:0000256" key="12">
    <source>
        <dbReference type="ARBA" id="ARBA00035585"/>
    </source>
</evidence>
<keyword evidence="3 14" id="KW-1003">Cell membrane</keyword>
<feature type="transmembrane region" description="Helical" evidence="14">
    <location>
        <begin position="6"/>
        <end position="24"/>
    </location>
</feature>
<dbReference type="NCBIfam" id="TIGR00494">
    <property type="entry name" value="crcB"/>
    <property type="match status" value="1"/>
</dbReference>
<evidence type="ECO:0000256" key="14">
    <source>
        <dbReference type="HAMAP-Rule" id="MF_00454"/>
    </source>
</evidence>
<proteinExistence type="inferred from homology"/>
<evidence type="ECO:0000256" key="13">
    <source>
        <dbReference type="ARBA" id="ARBA00049940"/>
    </source>
</evidence>
<comment type="function">
    <text evidence="13 14">Fluoride-specific ion channel. Important for reducing fluoride concentration in the cell, thus reducing its toxicity.</text>
</comment>
<evidence type="ECO:0000256" key="10">
    <source>
        <dbReference type="ARBA" id="ARBA00023303"/>
    </source>
</evidence>
<evidence type="ECO:0000256" key="7">
    <source>
        <dbReference type="ARBA" id="ARBA00023053"/>
    </source>
</evidence>
<evidence type="ECO:0000256" key="9">
    <source>
        <dbReference type="ARBA" id="ARBA00023136"/>
    </source>
</evidence>
<sequence>MSGAVCLLLVAAGGFAGAIVRYRLSQAIAKRFPSPLPYGTLTINATGSLLLGIIAGGHAPQWLALLLGTGFMGAYTTFSTFKLESVRLGRQRTWGYFALYMVSSYGLGLIAAAFGLYIF</sequence>
<evidence type="ECO:0000256" key="6">
    <source>
        <dbReference type="ARBA" id="ARBA00022989"/>
    </source>
</evidence>
<evidence type="ECO:0000313" key="16">
    <source>
        <dbReference type="Proteomes" id="UP000031967"/>
    </source>
</evidence>
<organism evidence="15 16">
    <name type="scientific">Gordoniibacillus kamchatkensis</name>
    <dbReference type="NCBI Taxonomy" id="1590651"/>
    <lineage>
        <taxon>Bacteria</taxon>
        <taxon>Bacillati</taxon>
        <taxon>Bacillota</taxon>
        <taxon>Bacilli</taxon>
        <taxon>Bacillales</taxon>
        <taxon>Paenibacillaceae</taxon>
        <taxon>Gordoniibacillus</taxon>
    </lineage>
</organism>
<reference evidence="15 16" key="1">
    <citation type="submission" date="2014-12" db="EMBL/GenBank/DDBJ databases">
        <title>Draft genome sequence of Paenibacillus kamchatkensis strain B-2647.</title>
        <authorList>
            <person name="Karlyshev A.V."/>
            <person name="Kudryashova E.B."/>
        </authorList>
    </citation>
    <scope>NUCLEOTIDE SEQUENCE [LARGE SCALE GENOMIC DNA]</scope>
    <source>
        <strain evidence="15 16">VKM B-2647</strain>
    </source>
</reference>
<feature type="transmembrane region" description="Helical" evidence="14">
    <location>
        <begin position="36"/>
        <end position="56"/>
    </location>
</feature>
<comment type="activity regulation">
    <text evidence="14">Na(+) is not transported, but it plays an essential structural role and its presence is essential for fluoride channel function.</text>
</comment>
<name>A0ABR5AJE5_9BACL</name>
<evidence type="ECO:0000256" key="4">
    <source>
        <dbReference type="ARBA" id="ARBA00022692"/>
    </source>
</evidence>
<comment type="caution">
    <text evidence="15">The sequence shown here is derived from an EMBL/GenBank/DDBJ whole genome shotgun (WGS) entry which is preliminary data.</text>
</comment>
<dbReference type="RefSeq" id="WP_041047266.1">
    <property type="nucleotide sequence ID" value="NZ_JXAK01000012.1"/>
</dbReference>
<evidence type="ECO:0000256" key="2">
    <source>
        <dbReference type="ARBA" id="ARBA00022448"/>
    </source>
</evidence>
<evidence type="ECO:0000256" key="8">
    <source>
        <dbReference type="ARBA" id="ARBA00023065"/>
    </source>
</evidence>
<evidence type="ECO:0000256" key="3">
    <source>
        <dbReference type="ARBA" id="ARBA00022475"/>
    </source>
</evidence>
<comment type="subcellular location">
    <subcellularLocation>
        <location evidence="1 14">Cell membrane</location>
        <topology evidence="1 14">Multi-pass membrane protein</topology>
    </subcellularLocation>
</comment>
<feature type="transmembrane region" description="Helical" evidence="14">
    <location>
        <begin position="62"/>
        <end position="81"/>
    </location>
</feature>
<protein>
    <recommendedName>
        <fullName evidence="14">Fluoride-specific ion channel FluC</fullName>
    </recommendedName>
</protein>
<evidence type="ECO:0000256" key="1">
    <source>
        <dbReference type="ARBA" id="ARBA00004651"/>
    </source>
</evidence>
<dbReference type="Pfam" id="PF02537">
    <property type="entry name" value="CRCB"/>
    <property type="match status" value="1"/>
</dbReference>